<dbReference type="Proteomes" id="UP000196342">
    <property type="component" value="Unassembled WGS sequence"/>
</dbReference>
<dbReference type="AlphaFoldDB" id="A0A202BAW6"/>
<accession>A0A202BAW6</accession>
<organism evidence="2 3">
    <name type="scientific">Chromobacterium violaceum</name>
    <dbReference type="NCBI Taxonomy" id="536"/>
    <lineage>
        <taxon>Bacteria</taxon>
        <taxon>Pseudomonadati</taxon>
        <taxon>Pseudomonadota</taxon>
        <taxon>Betaproteobacteria</taxon>
        <taxon>Neisseriales</taxon>
        <taxon>Chromobacteriaceae</taxon>
        <taxon>Chromobacterium</taxon>
    </lineage>
</organism>
<evidence type="ECO:0000259" key="1">
    <source>
        <dbReference type="Pfam" id="PF08896"/>
    </source>
</evidence>
<gene>
    <name evidence="2" type="ORF">CBW21_08425</name>
</gene>
<comment type="caution">
    <text evidence="2">The sequence shown here is derived from an EMBL/GenBank/DDBJ whole genome shotgun (WGS) entry which is preliminary data.</text>
</comment>
<reference evidence="2 3" key="1">
    <citation type="submission" date="2017-05" db="EMBL/GenBank/DDBJ databases">
        <title>Chromobacterium violaceum GHPS1 isolated from Hydrocarbon polluted soil in French Guiana display an awesome secondary metabolite arsenal and a battery of drug and heavy-metal-resistance and detoxification of xenobiotics proteins.</title>
        <authorList>
            <person name="Belbahri L."/>
        </authorList>
    </citation>
    <scope>NUCLEOTIDE SEQUENCE [LARGE SCALE GENOMIC DNA]</scope>
    <source>
        <strain evidence="2 3">GHPS1</strain>
    </source>
</reference>
<evidence type="ECO:0000313" key="3">
    <source>
        <dbReference type="Proteomes" id="UP000196342"/>
    </source>
</evidence>
<feature type="domain" description="DUF1842" evidence="1">
    <location>
        <begin position="54"/>
        <end position="167"/>
    </location>
</feature>
<sequence>MTAIFIFIRYIKCGWRRYRGAANRQFGTRAYRRRQLSSDSKESLMASQDRDQKSGLFIVSYNVFKPGVAGGYNLHLQLSVYPPARQVSGRAVITQALQHPLIFENPVQGRYEEKGGDIELFLNGFRLPIDPASPRVGDFHFDGHLKGGWHAENGSRARYAFLQAGHWVEEFGQDIQLSDEVRHTVKALNLR</sequence>
<name>A0A202BAW6_CHRVL</name>
<dbReference type="InterPro" id="IPR014992">
    <property type="entry name" value="DUF1842"/>
</dbReference>
<dbReference type="EMBL" id="NHOO01000006">
    <property type="protein sequence ID" value="OVE48579.1"/>
    <property type="molecule type" value="Genomic_DNA"/>
</dbReference>
<keyword evidence="3" id="KW-1185">Reference proteome</keyword>
<proteinExistence type="predicted"/>
<dbReference type="Pfam" id="PF08896">
    <property type="entry name" value="DUF1842"/>
    <property type="match status" value="1"/>
</dbReference>
<protein>
    <recommendedName>
        <fullName evidence="1">DUF1842 domain-containing protein</fullName>
    </recommendedName>
</protein>
<evidence type="ECO:0000313" key="2">
    <source>
        <dbReference type="EMBL" id="OVE48579.1"/>
    </source>
</evidence>